<organism evidence="2 3">
    <name type="scientific">Paraphaeosphaeria sporulosa</name>
    <dbReference type="NCBI Taxonomy" id="1460663"/>
    <lineage>
        <taxon>Eukaryota</taxon>
        <taxon>Fungi</taxon>
        <taxon>Dikarya</taxon>
        <taxon>Ascomycota</taxon>
        <taxon>Pezizomycotina</taxon>
        <taxon>Dothideomycetes</taxon>
        <taxon>Pleosporomycetidae</taxon>
        <taxon>Pleosporales</taxon>
        <taxon>Massarineae</taxon>
        <taxon>Didymosphaeriaceae</taxon>
        <taxon>Paraphaeosphaeria</taxon>
    </lineage>
</organism>
<proteinExistence type="predicted"/>
<feature type="region of interest" description="Disordered" evidence="1">
    <location>
        <begin position="92"/>
        <end position="140"/>
    </location>
</feature>
<protein>
    <submittedName>
        <fullName evidence="2">Uncharacterized protein</fullName>
    </submittedName>
</protein>
<feature type="compositionally biased region" description="Basic and acidic residues" evidence="1">
    <location>
        <begin position="108"/>
        <end position="117"/>
    </location>
</feature>
<evidence type="ECO:0000313" key="3">
    <source>
        <dbReference type="Proteomes" id="UP000077069"/>
    </source>
</evidence>
<dbReference type="AlphaFoldDB" id="A0A177C096"/>
<evidence type="ECO:0000256" key="1">
    <source>
        <dbReference type="SAM" id="MobiDB-lite"/>
    </source>
</evidence>
<gene>
    <name evidence="2" type="ORF">CC84DRAFT_269242</name>
</gene>
<evidence type="ECO:0000313" key="2">
    <source>
        <dbReference type="EMBL" id="OAG00895.1"/>
    </source>
</evidence>
<dbReference type="InParanoid" id="A0A177C096"/>
<dbReference type="OrthoDB" id="10438224at2759"/>
<dbReference type="Proteomes" id="UP000077069">
    <property type="component" value="Unassembled WGS sequence"/>
</dbReference>
<sequence>MARFARAEGANNDYNHHCRTCKGAVTTRCFEKYHIYHCEECGTVFQSFSKSGCNYHTYADGYNLKVKKVKSGLPEHHRTPFELQLEATIRAERERRGAEATRTAAAQRDPREEESRKANRGKKSKVVQKAEKRRPYDNQS</sequence>
<name>A0A177C096_9PLEO</name>
<feature type="compositionally biased region" description="Basic and acidic residues" evidence="1">
    <location>
        <begin position="128"/>
        <end position="140"/>
    </location>
</feature>
<dbReference type="EMBL" id="KV441558">
    <property type="protein sequence ID" value="OAG00895.1"/>
    <property type="molecule type" value="Genomic_DNA"/>
</dbReference>
<keyword evidence="3" id="KW-1185">Reference proteome</keyword>
<dbReference type="GeneID" id="28769168"/>
<accession>A0A177C096</accession>
<dbReference type="RefSeq" id="XP_018031260.1">
    <property type="nucleotide sequence ID" value="XM_018185682.1"/>
</dbReference>
<reference evidence="2 3" key="1">
    <citation type="submission" date="2016-05" db="EMBL/GenBank/DDBJ databases">
        <title>Comparative analysis of secretome profiles of manganese(II)-oxidizing ascomycete fungi.</title>
        <authorList>
            <consortium name="DOE Joint Genome Institute"/>
            <person name="Zeiner C.A."/>
            <person name="Purvine S.O."/>
            <person name="Zink E.M."/>
            <person name="Wu S."/>
            <person name="Pasa-Tolic L."/>
            <person name="Chaput D.L."/>
            <person name="Haridas S."/>
            <person name="Grigoriev I.V."/>
            <person name="Santelli C.M."/>
            <person name="Hansel C.M."/>
        </authorList>
    </citation>
    <scope>NUCLEOTIDE SEQUENCE [LARGE SCALE GENOMIC DNA]</scope>
    <source>
        <strain evidence="2 3">AP3s5-JAC2a</strain>
    </source>
</reference>